<accession>C5FUS5</accession>
<gene>
    <name evidence="1" type="ORF">MCYG_06478</name>
</gene>
<protein>
    <submittedName>
        <fullName evidence="1">Uncharacterized protein</fullName>
    </submittedName>
</protein>
<reference evidence="2" key="1">
    <citation type="journal article" date="2012" name="MBio">
        <title>Comparative genome analysis of Trichophyton rubrum and related dermatophytes reveals candidate genes involved in infection.</title>
        <authorList>
            <person name="Martinez D.A."/>
            <person name="Oliver B.G."/>
            <person name="Graeser Y."/>
            <person name="Goldberg J.M."/>
            <person name="Li W."/>
            <person name="Martinez-Rossi N.M."/>
            <person name="Monod M."/>
            <person name="Shelest E."/>
            <person name="Barton R.C."/>
            <person name="Birch E."/>
            <person name="Brakhage A.A."/>
            <person name="Chen Z."/>
            <person name="Gurr S.J."/>
            <person name="Heiman D."/>
            <person name="Heitman J."/>
            <person name="Kosti I."/>
            <person name="Rossi A."/>
            <person name="Saif S."/>
            <person name="Samalova M."/>
            <person name="Saunders C.W."/>
            <person name="Shea T."/>
            <person name="Summerbell R.C."/>
            <person name="Xu J."/>
            <person name="Young S."/>
            <person name="Zeng Q."/>
            <person name="Birren B.W."/>
            <person name="Cuomo C.A."/>
            <person name="White T.C."/>
        </authorList>
    </citation>
    <scope>NUCLEOTIDE SEQUENCE [LARGE SCALE GENOMIC DNA]</scope>
    <source>
        <strain evidence="2">ATCC MYA-4605 / CBS 113480</strain>
    </source>
</reference>
<name>C5FUS5_ARTOC</name>
<keyword evidence="2" id="KW-1185">Reference proteome</keyword>
<sequence>MNLAYLQPDTDMSLPLGVNSDEIITTTETWIDNSTDIINTAILIAPDPIPIMCLTKVNGLQISTRMICHGAIALLGWMFYLRVASSPYLPVLDHSDYLIEQYLDIVDICDARMPDLFVRFPPEYSYADNA</sequence>
<organism evidence="1 2">
    <name type="scientific">Arthroderma otae (strain ATCC MYA-4605 / CBS 113480)</name>
    <name type="common">Microsporum canis</name>
    <dbReference type="NCBI Taxonomy" id="554155"/>
    <lineage>
        <taxon>Eukaryota</taxon>
        <taxon>Fungi</taxon>
        <taxon>Dikarya</taxon>
        <taxon>Ascomycota</taxon>
        <taxon>Pezizomycotina</taxon>
        <taxon>Eurotiomycetes</taxon>
        <taxon>Eurotiomycetidae</taxon>
        <taxon>Onygenales</taxon>
        <taxon>Arthrodermataceae</taxon>
        <taxon>Microsporum</taxon>
    </lineage>
</organism>
<dbReference type="AlphaFoldDB" id="C5FUS5"/>
<dbReference type="RefSeq" id="XP_002844514.1">
    <property type="nucleotide sequence ID" value="XM_002844468.1"/>
</dbReference>
<dbReference type="VEuPathDB" id="FungiDB:MCYG_06478"/>
<dbReference type="OrthoDB" id="4171311at2759"/>
<dbReference type="GeneID" id="9222286"/>
<dbReference type="Proteomes" id="UP000002035">
    <property type="component" value="Unassembled WGS sequence"/>
</dbReference>
<dbReference type="HOGENOM" id="CLU_1937657_0_0_1"/>
<proteinExistence type="predicted"/>
<evidence type="ECO:0000313" key="1">
    <source>
        <dbReference type="EMBL" id="EEQ33659.1"/>
    </source>
</evidence>
<dbReference type="EMBL" id="DS995706">
    <property type="protein sequence ID" value="EEQ33659.1"/>
    <property type="molecule type" value="Genomic_DNA"/>
</dbReference>
<evidence type="ECO:0000313" key="2">
    <source>
        <dbReference type="Proteomes" id="UP000002035"/>
    </source>
</evidence>